<dbReference type="SFLD" id="SFLDS00003">
    <property type="entry name" value="Haloacid_Dehalogenase"/>
    <property type="match status" value="1"/>
</dbReference>
<evidence type="ECO:0000313" key="5">
    <source>
        <dbReference type="EMBL" id="MBE4910537.1"/>
    </source>
</evidence>
<dbReference type="InterPro" id="IPR023214">
    <property type="entry name" value="HAD_sf"/>
</dbReference>
<keyword evidence="6" id="KW-1185">Reference proteome</keyword>
<dbReference type="PROSITE" id="PS01228">
    <property type="entry name" value="COF_1"/>
    <property type="match status" value="1"/>
</dbReference>
<dbReference type="NCBIfam" id="TIGR01509">
    <property type="entry name" value="HAD-SF-IA-v3"/>
    <property type="match status" value="1"/>
</dbReference>
<dbReference type="PRINTS" id="PR00413">
    <property type="entry name" value="HADHALOGNASE"/>
</dbReference>
<name>A0ABR9QPV6_9BACI</name>
<comment type="caution">
    <text evidence="5">The sequence shown here is derived from an EMBL/GenBank/DDBJ whole genome shotgun (WGS) entry which is preliminary data.</text>
</comment>
<evidence type="ECO:0000256" key="2">
    <source>
        <dbReference type="ARBA" id="ARBA00022723"/>
    </source>
</evidence>
<keyword evidence="3 5" id="KW-0378">Hydrolase</keyword>
<dbReference type="SUPFAM" id="SSF56784">
    <property type="entry name" value="HAD-like"/>
    <property type="match status" value="1"/>
</dbReference>
<dbReference type="PANTHER" id="PTHR46470:SF2">
    <property type="entry name" value="GLYCERALDEHYDE 3-PHOSPHATE PHOSPHATASE"/>
    <property type="match status" value="1"/>
</dbReference>
<evidence type="ECO:0000256" key="4">
    <source>
        <dbReference type="ARBA" id="ARBA00022842"/>
    </source>
</evidence>
<dbReference type="RefSeq" id="WP_193539824.1">
    <property type="nucleotide sequence ID" value="NZ_JADCLJ010000025.1"/>
</dbReference>
<dbReference type="InterPro" id="IPR006439">
    <property type="entry name" value="HAD-SF_hydro_IA"/>
</dbReference>
<comment type="cofactor">
    <cofactor evidence="1">
        <name>Mg(2+)</name>
        <dbReference type="ChEBI" id="CHEBI:18420"/>
    </cofactor>
</comment>
<gene>
    <name evidence="5" type="ORF">IMZ08_21090</name>
</gene>
<accession>A0ABR9QPV6</accession>
<dbReference type="Gene3D" id="3.40.50.1000">
    <property type="entry name" value="HAD superfamily/HAD-like"/>
    <property type="match status" value="1"/>
</dbReference>
<dbReference type="InterPro" id="IPR051400">
    <property type="entry name" value="HAD-like_hydrolase"/>
</dbReference>
<dbReference type="NCBIfam" id="TIGR01549">
    <property type="entry name" value="HAD-SF-IA-v1"/>
    <property type="match status" value="1"/>
</dbReference>
<dbReference type="SFLD" id="SFLDG01129">
    <property type="entry name" value="C1.5:_HAD__Beta-PGM__Phosphata"/>
    <property type="match status" value="1"/>
</dbReference>
<dbReference type="EMBL" id="JADCLJ010000025">
    <property type="protein sequence ID" value="MBE4910537.1"/>
    <property type="molecule type" value="Genomic_DNA"/>
</dbReference>
<dbReference type="InterPro" id="IPR036412">
    <property type="entry name" value="HAD-like_sf"/>
</dbReference>
<dbReference type="GO" id="GO:0016787">
    <property type="term" value="F:hydrolase activity"/>
    <property type="evidence" value="ECO:0007669"/>
    <property type="project" value="UniProtKB-KW"/>
</dbReference>
<dbReference type="PANTHER" id="PTHR46470">
    <property type="entry name" value="N-ACYLNEURAMINATE-9-PHOSPHATASE"/>
    <property type="match status" value="1"/>
</dbReference>
<evidence type="ECO:0000313" key="6">
    <source>
        <dbReference type="Proteomes" id="UP001516662"/>
    </source>
</evidence>
<reference evidence="5 6" key="1">
    <citation type="submission" date="2020-10" db="EMBL/GenBank/DDBJ databases">
        <title>Bacillus sp. HD4P25, an endophyte from a halophyte.</title>
        <authorList>
            <person name="Sun J.-Q."/>
        </authorList>
    </citation>
    <scope>NUCLEOTIDE SEQUENCE [LARGE SCALE GENOMIC DNA]</scope>
    <source>
        <strain evidence="5 6">YIM 93174</strain>
    </source>
</reference>
<dbReference type="Pfam" id="PF13419">
    <property type="entry name" value="HAD_2"/>
    <property type="match status" value="1"/>
</dbReference>
<evidence type="ECO:0000256" key="3">
    <source>
        <dbReference type="ARBA" id="ARBA00022801"/>
    </source>
</evidence>
<organism evidence="5 6">
    <name type="scientific">Litchfieldia luteola</name>
    <dbReference type="NCBI Taxonomy" id="682179"/>
    <lineage>
        <taxon>Bacteria</taxon>
        <taxon>Bacillati</taxon>
        <taxon>Bacillota</taxon>
        <taxon>Bacilli</taxon>
        <taxon>Bacillales</taxon>
        <taxon>Bacillaceae</taxon>
        <taxon>Litchfieldia</taxon>
    </lineage>
</organism>
<evidence type="ECO:0000256" key="1">
    <source>
        <dbReference type="ARBA" id="ARBA00001946"/>
    </source>
</evidence>
<keyword evidence="2" id="KW-0479">Metal-binding</keyword>
<dbReference type="InterPro" id="IPR041492">
    <property type="entry name" value="HAD_2"/>
</dbReference>
<protein>
    <submittedName>
        <fullName evidence="5">HAD family hydrolase</fullName>
    </submittedName>
</protein>
<dbReference type="Proteomes" id="UP001516662">
    <property type="component" value="Unassembled WGS sequence"/>
</dbReference>
<dbReference type="Gene3D" id="1.10.150.520">
    <property type="match status" value="1"/>
</dbReference>
<proteinExistence type="predicted"/>
<sequence length="217" mass="25261">MIKAVLFDLDGTLLNRDASVAQFIQNQYERLVDSVGHIPKEEYIARFIELDARGYVWKDTVYQQIVKEYKITKFHWEDLLKDYIEEFKHSCVPFPNLIRMLDELKGKSLKLGIITNGQGKFQMDNIKALGIEEYFDIILVSEWEGLKKPDKRIFEKALHRLNLSASEAMFIGDHPENDVKASMQMGMVGVWKRDAQWSMVEADYIVNDLIEIVDLVI</sequence>
<keyword evidence="4" id="KW-0460">Magnesium</keyword>